<dbReference type="RefSeq" id="WP_147661273.1">
    <property type="nucleotide sequence ID" value="NZ_CP042905.2"/>
</dbReference>
<feature type="transmembrane region" description="Helical" evidence="1">
    <location>
        <begin position="904"/>
        <end position="924"/>
    </location>
</feature>
<feature type="transmembrane region" description="Helical" evidence="1">
    <location>
        <begin position="484"/>
        <end position="500"/>
    </location>
</feature>
<feature type="transmembrane region" description="Helical" evidence="1">
    <location>
        <begin position="631"/>
        <end position="653"/>
    </location>
</feature>
<feature type="transmembrane region" description="Helical" evidence="1">
    <location>
        <begin position="1196"/>
        <end position="1213"/>
    </location>
</feature>
<feature type="transmembrane region" description="Helical" evidence="1">
    <location>
        <begin position="718"/>
        <end position="739"/>
    </location>
</feature>
<proteinExistence type="predicted"/>
<keyword evidence="3" id="KW-1185">Reference proteome</keyword>
<feature type="transmembrane region" description="Helical" evidence="1">
    <location>
        <begin position="692"/>
        <end position="712"/>
    </location>
</feature>
<evidence type="ECO:0000313" key="3">
    <source>
        <dbReference type="Proteomes" id="UP000321408"/>
    </source>
</evidence>
<feature type="transmembrane region" description="Helical" evidence="1">
    <location>
        <begin position="1052"/>
        <end position="1072"/>
    </location>
</feature>
<evidence type="ECO:0000313" key="2">
    <source>
        <dbReference type="EMBL" id="QEE14314.1"/>
    </source>
</evidence>
<dbReference type="Proteomes" id="UP000321408">
    <property type="component" value="Chromosome"/>
</dbReference>
<feature type="transmembrane region" description="Helical" evidence="1">
    <location>
        <begin position="303"/>
        <end position="324"/>
    </location>
</feature>
<feature type="transmembrane region" description="Helical" evidence="1">
    <location>
        <begin position="416"/>
        <end position="434"/>
    </location>
</feature>
<feature type="transmembrane region" description="Helical" evidence="1">
    <location>
        <begin position="872"/>
        <end position="892"/>
    </location>
</feature>
<keyword evidence="1" id="KW-1133">Transmembrane helix</keyword>
<feature type="transmembrane region" description="Helical" evidence="1">
    <location>
        <begin position="1220"/>
        <end position="1239"/>
    </location>
</feature>
<feature type="transmembrane region" description="Helical" evidence="1">
    <location>
        <begin position="1245"/>
        <end position="1266"/>
    </location>
</feature>
<dbReference type="EMBL" id="CP042905">
    <property type="protein sequence ID" value="QEE14314.1"/>
    <property type="molecule type" value="Genomic_DNA"/>
</dbReference>
<gene>
    <name evidence="2" type="ORF">DSAG12_00126</name>
</gene>
<feature type="transmembrane region" description="Helical" evidence="1">
    <location>
        <begin position="818"/>
        <end position="834"/>
    </location>
</feature>
<feature type="transmembrane region" description="Helical" evidence="1">
    <location>
        <begin position="840"/>
        <end position="860"/>
    </location>
</feature>
<feature type="transmembrane region" description="Helical" evidence="1">
    <location>
        <begin position="774"/>
        <end position="798"/>
    </location>
</feature>
<feature type="transmembrane region" description="Helical" evidence="1">
    <location>
        <begin position="659"/>
        <end position="680"/>
    </location>
</feature>
<accession>A0A5B9D5D2</accession>
<keyword evidence="1" id="KW-0472">Membrane</keyword>
<feature type="transmembrane region" description="Helical" evidence="1">
    <location>
        <begin position="567"/>
        <end position="586"/>
    </location>
</feature>
<feature type="transmembrane region" description="Helical" evidence="1">
    <location>
        <begin position="530"/>
        <end position="547"/>
    </location>
</feature>
<feature type="transmembrane region" description="Helical" evidence="1">
    <location>
        <begin position="1110"/>
        <end position="1127"/>
    </location>
</feature>
<reference evidence="2 3" key="1">
    <citation type="journal article" date="2020" name="Nature">
        <title>Isolation of an archaeon at the prokaryote-eukaryote interface.</title>
        <authorList>
            <person name="Imachi H."/>
            <person name="Nobu M.K."/>
            <person name="Nakahara N."/>
            <person name="Morono Y."/>
            <person name="Ogawara M."/>
            <person name="Takaki Y."/>
            <person name="Takano Y."/>
            <person name="Uematsu K."/>
            <person name="Ikuta T."/>
            <person name="Ito M."/>
            <person name="Matsui Y."/>
            <person name="Miyazaki M."/>
            <person name="Murata K."/>
            <person name="Saito Y."/>
            <person name="Sakai S."/>
            <person name="Song C."/>
            <person name="Tasumi E."/>
            <person name="Yamanaka Y."/>
            <person name="Yamaguchi T."/>
            <person name="Kamagata Y."/>
            <person name="Tamaki H."/>
            <person name="Takai K."/>
        </authorList>
    </citation>
    <scope>NUCLEOTIDE SEQUENCE [LARGE SCALE GENOMIC DNA]</scope>
    <source>
        <strain evidence="2 3">MK-D1</strain>
    </source>
</reference>
<protein>
    <submittedName>
        <fullName evidence="2">Uncharacterized protein</fullName>
    </submittedName>
</protein>
<dbReference type="KEGG" id="psyt:DSAG12_00126"/>
<feature type="transmembrane region" description="Helical" evidence="1">
    <location>
        <begin position="220"/>
        <end position="241"/>
    </location>
</feature>
<feature type="transmembrane region" description="Helical" evidence="1">
    <location>
        <begin position="953"/>
        <end position="971"/>
    </location>
</feature>
<feature type="transmembrane region" description="Helical" evidence="1">
    <location>
        <begin position="253"/>
        <end position="272"/>
    </location>
</feature>
<feature type="transmembrane region" description="Helical" evidence="1">
    <location>
        <begin position="592"/>
        <end position="610"/>
    </location>
</feature>
<dbReference type="GeneID" id="41328132"/>
<feature type="transmembrane region" description="Helical" evidence="1">
    <location>
        <begin position="1007"/>
        <end position="1025"/>
    </location>
</feature>
<organism evidence="2 3">
    <name type="scientific">Promethearchaeum syntrophicum</name>
    <dbReference type="NCBI Taxonomy" id="2594042"/>
    <lineage>
        <taxon>Archaea</taxon>
        <taxon>Promethearchaeati</taxon>
        <taxon>Promethearchaeota</taxon>
        <taxon>Promethearchaeia</taxon>
        <taxon>Promethearchaeales</taxon>
        <taxon>Promethearchaeaceae</taxon>
        <taxon>Promethearchaeum</taxon>
    </lineage>
</organism>
<reference evidence="2 3" key="2">
    <citation type="journal article" date="2024" name="Int. J. Syst. Evol. Microbiol.">
        <title>Promethearchaeum syntrophicum gen. nov., sp. nov., an anaerobic, obligately syntrophic archaeon, the first isolate of the lineage 'Asgard' archaea, and proposal of the new archaeal phylum Promethearchaeota phyl. nov. and kingdom Promethearchaeati regn. nov.</title>
        <authorList>
            <person name="Imachi H."/>
            <person name="Nobu M.K."/>
            <person name="Kato S."/>
            <person name="Takaki Y."/>
            <person name="Miyazaki M."/>
            <person name="Miyata M."/>
            <person name="Ogawara M."/>
            <person name="Saito Y."/>
            <person name="Sakai S."/>
            <person name="Tahara Y.O."/>
            <person name="Takano Y."/>
            <person name="Tasumi E."/>
            <person name="Uematsu K."/>
            <person name="Yoshimura T."/>
            <person name="Itoh T."/>
            <person name="Ohkuma M."/>
            <person name="Takai K."/>
        </authorList>
    </citation>
    <scope>NUCLEOTIDE SEQUENCE [LARGE SCALE GENOMIC DNA]</scope>
    <source>
        <strain evidence="2 3">MK-D1</strain>
    </source>
</reference>
<feature type="transmembrane region" description="Helical" evidence="1">
    <location>
        <begin position="507"/>
        <end position="524"/>
    </location>
</feature>
<feature type="transmembrane region" description="Helical" evidence="1">
    <location>
        <begin position="1133"/>
        <end position="1156"/>
    </location>
</feature>
<feature type="transmembrane region" description="Helical" evidence="1">
    <location>
        <begin position="391"/>
        <end position="410"/>
    </location>
</feature>
<feature type="transmembrane region" description="Helical" evidence="1">
    <location>
        <begin position="153"/>
        <end position="173"/>
    </location>
</feature>
<feature type="transmembrane region" description="Helical" evidence="1">
    <location>
        <begin position="279"/>
        <end position="297"/>
    </location>
</feature>
<keyword evidence="1" id="KW-0812">Transmembrane</keyword>
<name>A0A5B9D5D2_9ARCH</name>
<feature type="transmembrane region" description="Helical" evidence="1">
    <location>
        <begin position="185"/>
        <end position="208"/>
    </location>
</feature>
<feature type="transmembrane region" description="Helical" evidence="1">
    <location>
        <begin position="454"/>
        <end position="472"/>
    </location>
</feature>
<feature type="transmembrane region" description="Helical" evidence="1">
    <location>
        <begin position="331"/>
        <end position="348"/>
    </location>
</feature>
<feature type="transmembrane region" description="Helical" evidence="1">
    <location>
        <begin position="354"/>
        <end position="371"/>
    </location>
</feature>
<feature type="transmembrane region" description="Helical" evidence="1">
    <location>
        <begin position="751"/>
        <end position="768"/>
    </location>
</feature>
<feature type="transmembrane region" description="Helical" evidence="1">
    <location>
        <begin position="1168"/>
        <end position="1190"/>
    </location>
</feature>
<sequence>MEEKEDSVEKKELDLDSGLKNRINRMEKILQSLVTRVFHIENHLTDLNEAVKNMNREAKLEFQGVKSLPKLQVQRPVQEKTYDNQPNVEEQKAIEPVIGQKITTKHLAETYKSQEKQINIPNQQNSQKIKLETQSPLSKYNLKQKTKKSASEYVPYFLLFAFYLLLSVTVYVTTQFLFEVFADEIVTSLMIFIYIFAFSTLFIIAGYVVYQKLKKKGLTLYFIFPQSFVIVGIIGYFLSFILPVSDPLSTSNYLIWGLSIGALIIILIFIIIKLYNEFFIGECYLFIILLIFTPLILDSSFFGAYTNIIMTCLFIGVILVGLLLSLKGISFTPTIITLVTLSIMSLVSFFALNVSIIIVLLTFAGFSVSWVSNREISFKSNFYSNKISQVVVFYISQILPNIGIYVLLIKRDFFDLPIWDLILSAFIIQFSYFVLNSTQKKHFGKFFKNSKLDFFKIAVFINILFQLFLITSTRIIDINPYEKASFSVLWLVSLIGAIYVSKKQNSGIHVLILAVLIPFMILFHNFSSNIYLPIIFLLLSSLSLSWVQFKNYGTKEYSFSILKDEKFIIIAQQVIMTFSLSVFLFQGRSSDYTSLEYFVCIFFIQLVQFFTINKRIQYFESKFSKSAVNGLIFITFGVNMIQIFFGAVSEIMYSEDFTSTIFISFTLAYFILSFLPLFGAKFLSNASNITKISFQGLGLVLSQILFIINVIILPNQEYAVLFYAITIGHLLMGTFLPLIFPKSKELRIFSFELLILVVIDLLIIKTYYNFTLPWLNVIKIIVFLILSVMTIFYSVIYYLHQSQKKSIRLFKEWGYSKIFLAVHLVINAILTIIYRDMLIFSILIITLIVAIVFTILSIRFYQITKKAREEHYFILIFAAIVYVICAFSSSLYEGVFSGAYLHTGFLILLITSFLLMMTVSFVVSSNSWFETTGYLIVQFLITNHLLRTQDIDILQWIVLGFYGITSVIFLYKSCKYNSNPVQEIIFSEINIIWALHFYIKYSNDHYISNWILVPVLLLMFVKIYLEKKNTQKSIDSKPQLNSQSRIKKTVGLVNLQILINIAVFAYLSYIVGVRLEISQNMRDLIWIQYFLFMIFFSVNVALYPDSRLKNLLVIISPMLIFILEIIMRLDPTFAITFANYFFFILSVVYAAIFLMNSHQKNKENKNKILLLIEIYFVIILSTISCLLTDFSPEIKFGFIFVFILLTLYLNIMFNINKARIFQVFTIVVIGLSYVVYVVINAGRPGFEFASLFFLLVGIGLILGSFIKYRSNLEDMNKISTAIDLN</sequence>
<evidence type="ECO:0000256" key="1">
    <source>
        <dbReference type="SAM" id="Phobius"/>
    </source>
</evidence>
<feature type="transmembrane region" description="Helical" evidence="1">
    <location>
        <begin position="1084"/>
        <end position="1103"/>
    </location>
</feature>